<dbReference type="EMBL" id="LAZR01002584">
    <property type="protein sequence ID" value="KKN28155.1"/>
    <property type="molecule type" value="Genomic_DNA"/>
</dbReference>
<dbReference type="AlphaFoldDB" id="A0A0F9P8D3"/>
<gene>
    <name evidence="1" type="ORF">LCGC14_0857210</name>
</gene>
<proteinExistence type="predicted"/>
<sequence length="81" mass="9107">MSTTLPVTGKTTVKPYKCEHCGHESQISTNHWGYVYSSCSNCSWKHPMQGNSHVCLEIRPQGYGLPVKWKTVRLGDIVKIS</sequence>
<evidence type="ECO:0000313" key="1">
    <source>
        <dbReference type="EMBL" id="KKN28155.1"/>
    </source>
</evidence>
<organism evidence="1">
    <name type="scientific">marine sediment metagenome</name>
    <dbReference type="NCBI Taxonomy" id="412755"/>
    <lineage>
        <taxon>unclassified sequences</taxon>
        <taxon>metagenomes</taxon>
        <taxon>ecological metagenomes</taxon>
    </lineage>
</organism>
<reference evidence="1" key="1">
    <citation type="journal article" date="2015" name="Nature">
        <title>Complex archaea that bridge the gap between prokaryotes and eukaryotes.</title>
        <authorList>
            <person name="Spang A."/>
            <person name="Saw J.H."/>
            <person name="Jorgensen S.L."/>
            <person name="Zaremba-Niedzwiedzka K."/>
            <person name="Martijn J."/>
            <person name="Lind A.E."/>
            <person name="van Eijk R."/>
            <person name="Schleper C."/>
            <person name="Guy L."/>
            <person name="Ettema T.J."/>
        </authorList>
    </citation>
    <scope>NUCLEOTIDE SEQUENCE</scope>
</reference>
<comment type="caution">
    <text evidence="1">The sequence shown here is derived from an EMBL/GenBank/DDBJ whole genome shotgun (WGS) entry which is preliminary data.</text>
</comment>
<name>A0A0F9P8D3_9ZZZZ</name>
<accession>A0A0F9P8D3</accession>
<protein>
    <submittedName>
        <fullName evidence="1">Uncharacterized protein</fullName>
    </submittedName>
</protein>